<dbReference type="Gene3D" id="3.20.20.70">
    <property type="entry name" value="Aldolase class I"/>
    <property type="match status" value="1"/>
</dbReference>
<evidence type="ECO:0000256" key="10">
    <source>
        <dbReference type="ARBA" id="ARBA00047445"/>
    </source>
</evidence>
<keyword evidence="16" id="KW-1185">Reference proteome</keyword>
<feature type="domain" description="Quinolinate phosphoribosyl transferase N-terminal" evidence="14">
    <location>
        <begin position="30"/>
        <end position="115"/>
    </location>
</feature>
<dbReference type="GO" id="GO:0009435">
    <property type="term" value="P:NAD+ biosynthetic process"/>
    <property type="evidence" value="ECO:0007669"/>
    <property type="project" value="UniProtKB-UniPathway"/>
</dbReference>
<dbReference type="Pfam" id="PF01729">
    <property type="entry name" value="QRPTase_C"/>
    <property type="match status" value="1"/>
</dbReference>
<organism evidence="15 16">
    <name type="scientific">Starkeya nomas</name>
    <dbReference type="NCBI Taxonomy" id="2666134"/>
    <lineage>
        <taxon>Bacteria</taxon>
        <taxon>Pseudomonadati</taxon>
        <taxon>Pseudomonadota</taxon>
        <taxon>Alphaproteobacteria</taxon>
        <taxon>Hyphomicrobiales</taxon>
        <taxon>Xanthobacteraceae</taxon>
        <taxon>Starkeya</taxon>
    </lineage>
</organism>
<evidence type="ECO:0000256" key="1">
    <source>
        <dbReference type="ARBA" id="ARBA00003237"/>
    </source>
</evidence>
<comment type="pathway">
    <text evidence="2">Cofactor biosynthesis; NAD(+) biosynthesis; nicotinate D-ribonucleotide from quinolinate: step 1/1.</text>
</comment>
<evidence type="ECO:0000256" key="9">
    <source>
        <dbReference type="ARBA" id="ARBA00033102"/>
    </source>
</evidence>
<dbReference type="InterPro" id="IPR004393">
    <property type="entry name" value="NadC"/>
</dbReference>
<dbReference type="InterPro" id="IPR013785">
    <property type="entry name" value="Aldolase_TIM"/>
</dbReference>
<dbReference type="RefSeq" id="WP_159597763.1">
    <property type="nucleotide sequence ID" value="NZ_CACSAS010000001.1"/>
</dbReference>
<dbReference type="InterPro" id="IPR037128">
    <property type="entry name" value="Quinolinate_PRibosylTase_N_sf"/>
</dbReference>
<evidence type="ECO:0000313" key="15">
    <source>
        <dbReference type="EMBL" id="CAA0087351.1"/>
    </source>
</evidence>
<dbReference type="Pfam" id="PF02749">
    <property type="entry name" value="QRPTase_N"/>
    <property type="match status" value="1"/>
</dbReference>
<evidence type="ECO:0000259" key="13">
    <source>
        <dbReference type="Pfam" id="PF01729"/>
    </source>
</evidence>
<comment type="function">
    <text evidence="1">Involved in the catabolism of quinolinic acid (QA).</text>
</comment>
<evidence type="ECO:0000256" key="2">
    <source>
        <dbReference type="ARBA" id="ARBA00004893"/>
    </source>
</evidence>
<proteinExistence type="inferred from homology"/>
<dbReference type="InterPro" id="IPR022412">
    <property type="entry name" value="Quinolinate_PRibosylTrfase_N"/>
</dbReference>
<sequence length="287" mass="29402">MSSFLSPLPRLLIEPVVRAALLEDLGRAGDVTTDAVIPAGARFEAVIASRQPGVIAGIDAAVIAFDLVDPALKVTVERGDGARVAPGDVVLRLDGPARAILTAERVALNIACRMSGIATATAGLVEIARRHGKAQIVCTRKTTPGLRALEKHAVKAGGGSNHRFGLDDAVLIKDNHIAVAGGVVPAIRAAKAHAGHMVKIEVEVDTLAQLDAALAEGVDAVLLDNMDPPTLKDAVAMVDGRALTEASGRVSRETVGPIAASGVDLISVGWITHSAPILDLGLDAAGV</sequence>
<dbReference type="InterPro" id="IPR036068">
    <property type="entry name" value="Nicotinate_pribotase-like_C"/>
</dbReference>
<protein>
    <recommendedName>
        <fullName evidence="11">Probable nicotinate-nucleotide pyrophosphorylase [carboxylating]</fullName>
        <ecNumber evidence="5">2.4.2.19</ecNumber>
    </recommendedName>
    <alternativeName>
        <fullName evidence="9">Quinolinate phosphoribosyltransferase [decarboxylating]</fullName>
    </alternativeName>
</protein>
<evidence type="ECO:0000256" key="7">
    <source>
        <dbReference type="ARBA" id="ARBA00022676"/>
    </source>
</evidence>
<evidence type="ECO:0000256" key="5">
    <source>
        <dbReference type="ARBA" id="ARBA00011944"/>
    </source>
</evidence>
<dbReference type="GO" id="GO:0034213">
    <property type="term" value="P:quinolinate catabolic process"/>
    <property type="evidence" value="ECO:0007669"/>
    <property type="project" value="TreeGrafter"/>
</dbReference>
<dbReference type="CDD" id="cd01572">
    <property type="entry name" value="QPRTase"/>
    <property type="match status" value="1"/>
</dbReference>
<comment type="similarity">
    <text evidence="3 12">Belongs to the NadC/ModD family.</text>
</comment>
<dbReference type="AlphaFoldDB" id="A0A5S9ND61"/>
<comment type="catalytic activity">
    <reaction evidence="10">
        <text>nicotinate beta-D-ribonucleotide + CO2 + diphosphate = quinolinate + 5-phospho-alpha-D-ribose 1-diphosphate + 2 H(+)</text>
        <dbReference type="Rhea" id="RHEA:12733"/>
        <dbReference type="ChEBI" id="CHEBI:15378"/>
        <dbReference type="ChEBI" id="CHEBI:16526"/>
        <dbReference type="ChEBI" id="CHEBI:29959"/>
        <dbReference type="ChEBI" id="CHEBI:33019"/>
        <dbReference type="ChEBI" id="CHEBI:57502"/>
        <dbReference type="ChEBI" id="CHEBI:58017"/>
        <dbReference type="EC" id="2.4.2.19"/>
    </reaction>
</comment>
<name>A0A5S9ND61_9HYPH</name>
<keyword evidence="8 12" id="KW-0808">Transferase</keyword>
<dbReference type="NCBIfam" id="TIGR00078">
    <property type="entry name" value="nadC"/>
    <property type="match status" value="1"/>
</dbReference>
<reference evidence="15 16" key="1">
    <citation type="submission" date="2019-12" db="EMBL/GenBank/DDBJ databases">
        <authorList>
            <person name="Reyes-Prieto M."/>
        </authorList>
    </citation>
    <scope>NUCLEOTIDE SEQUENCE [LARGE SCALE GENOMIC DNA]</scope>
    <source>
        <strain evidence="15">HF14-78462</strain>
    </source>
</reference>
<keyword evidence="7 12" id="KW-0328">Glycosyltransferase</keyword>
<evidence type="ECO:0000259" key="14">
    <source>
        <dbReference type="Pfam" id="PF02749"/>
    </source>
</evidence>
<feature type="domain" description="Quinolinate phosphoribosyl transferase C-terminal" evidence="13">
    <location>
        <begin position="117"/>
        <end position="283"/>
    </location>
</feature>
<evidence type="ECO:0000256" key="4">
    <source>
        <dbReference type="ARBA" id="ARBA00011218"/>
    </source>
</evidence>
<dbReference type="PANTHER" id="PTHR32179:SF3">
    <property type="entry name" value="NICOTINATE-NUCLEOTIDE PYROPHOSPHORYLASE [CARBOXYLATING]"/>
    <property type="match status" value="1"/>
</dbReference>
<dbReference type="EC" id="2.4.2.19" evidence="5"/>
<accession>A0A5S9ND61</accession>
<evidence type="ECO:0000313" key="16">
    <source>
        <dbReference type="Proteomes" id="UP000433050"/>
    </source>
</evidence>
<comment type="subunit">
    <text evidence="4">Hexamer formed by 3 homodimers.</text>
</comment>
<dbReference type="FunFam" id="3.20.20.70:FF:000030">
    <property type="entry name" value="Nicotinate-nucleotide pyrophosphorylase, carboxylating"/>
    <property type="match status" value="1"/>
</dbReference>
<evidence type="ECO:0000256" key="12">
    <source>
        <dbReference type="PIRNR" id="PIRNR006250"/>
    </source>
</evidence>
<dbReference type="Gene3D" id="3.90.1170.20">
    <property type="entry name" value="Quinolinate phosphoribosyl transferase, N-terminal domain"/>
    <property type="match status" value="1"/>
</dbReference>
<dbReference type="UniPathway" id="UPA00253">
    <property type="reaction ID" value="UER00331"/>
</dbReference>
<dbReference type="SUPFAM" id="SSF54675">
    <property type="entry name" value="Nicotinate/Quinolinate PRTase N-terminal domain-like"/>
    <property type="match status" value="1"/>
</dbReference>
<dbReference type="Proteomes" id="UP000433050">
    <property type="component" value="Unassembled WGS sequence"/>
</dbReference>
<evidence type="ECO:0000256" key="3">
    <source>
        <dbReference type="ARBA" id="ARBA00009400"/>
    </source>
</evidence>
<dbReference type="InterPro" id="IPR027277">
    <property type="entry name" value="NadC/ModD"/>
</dbReference>
<keyword evidence="6" id="KW-0662">Pyridine nucleotide biosynthesis</keyword>
<evidence type="ECO:0000256" key="6">
    <source>
        <dbReference type="ARBA" id="ARBA00022642"/>
    </source>
</evidence>
<dbReference type="GO" id="GO:0005737">
    <property type="term" value="C:cytoplasm"/>
    <property type="evidence" value="ECO:0007669"/>
    <property type="project" value="TreeGrafter"/>
</dbReference>
<dbReference type="InterPro" id="IPR002638">
    <property type="entry name" value="Quinolinate_PRibosylTrfase_C"/>
</dbReference>
<dbReference type="EMBL" id="CACSAS010000001">
    <property type="protein sequence ID" value="CAA0087351.1"/>
    <property type="molecule type" value="Genomic_DNA"/>
</dbReference>
<gene>
    <name evidence="15" type="primary">nadC</name>
    <name evidence="15" type="ORF">STARVERO_00451</name>
</gene>
<dbReference type="FunFam" id="3.90.1170.20:FF:000001">
    <property type="entry name" value="Nicotinate-nucleotide diphosphorylase (Carboxylating)"/>
    <property type="match status" value="1"/>
</dbReference>
<dbReference type="SUPFAM" id="SSF51690">
    <property type="entry name" value="Nicotinate/Quinolinate PRTase C-terminal domain-like"/>
    <property type="match status" value="1"/>
</dbReference>
<dbReference type="GO" id="GO:0004514">
    <property type="term" value="F:nicotinate-nucleotide diphosphorylase (carboxylating) activity"/>
    <property type="evidence" value="ECO:0007669"/>
    <property type="project" value="UniProtKB-EC"/>
</dbReference>
<dbReference type="PIRSF" id="PIRSF006250">
    <property type="entry name" value="NadC_ModD"/>
    <property type="match status" value="1"/>
</dbReference>
<evidence type="ECO:0000256" key="11">
    <source>
        <dbReference type="ARBA" id="ARBA00069173"/>
    </source>
</evidence>
<dbReference type="PANTHER" id="PTHR32179">
    <property type="entry name" value="NICOTINATE-NUCLEOTIDE PYROPHOSPHORYLASE [CARBOXYLATING]"/>
    <property type="match status" value="1"/>
</dbReference>
<evidence type="ECO:0000256" key="8">
    <source>
        <dbReference type="ARBA" id="ARBA00022679"/>
    </source>
</evidence>